<evidence type="ECO:0000313" key="2">
    <source>
        <dbReference type="Proteomes" id="UP000056750"/>
    </source>
</evidence>
<name>A0ABM5YEK5_9ALTE</name>
<proteinExistence type="predicted"/>
<dbReference type="RefSeq" id="WP_057794928.1">
    <property type="nucleotide sequence ID" value="NZ_CP013926.1"/>
</dbReference>
<dbReference type="Proteomes" id="UP000056750">
    <property type="component" value="Chromosome"/>
</dbReference>
<dbReference type="EMBL" id="CP013926">
    <property type="protein sequence ID" value="AMJ72787.1"/>
    <property type="molecule type" value="Genomic_DNA"/>
</dbReference>
<dbReference type="Pfam" id="PF02810">
    <property type="entry name" value="SEC-C"/>
    <property type="match status" value="1"/>
</dbReference>
<dbReference type="InterPro" id="IPR004027">
    <property type="entry name" value="SEC_C_motif"/>
</dbReference>
<dbReference type="PANTHER" id="PTHR33747">
    <property type="entry name" value="UPF0225 PROTEIN SCO1677"/>
    <property type="match status" value="1"/>
</dbReference>
<dbReference type="Gene3D" id="3.10.450.50">
    <property type="match status" value="1"/>
</dbReference>
<protein>
    <submittedName>
        <fullName evidence="1">Uncharacterized protein</fullName>
    </submittedName>
</protein>
<accession>A0ABM5YEK5</accession>
<evidence type="ECO:0000313" key="1">
    <source>
        <dbReference type="EMBL" id="AMJ72787.1"/>
    </source>
</evidence>
<sequence length="491" mass="55824">MLAPTIKSEGTTPTEKLLVELSDKSFFGLWSYPNVFTDEGKTSGVGIGKELCDLLVVFDKHVFIFSDKDIKFNSSKNQGVAWKRWFKKSVINSANQLFGAETWIKRFPDRIFLDKECQNPFPLDLSDSELKIHLIAVTSNIEEPIKSHFGGSSGTLFLLPSLNAQDCLETPFFTGDLYPNKTFVHVLDTSALKLLMKQLNTIVDFANYLLQKEYFLRTENVAVVAGEEELLAFYLSNPAADDGLSTLAHPAPKSDRALAIDTGVWEEYRESVEYQHKLKLNSDSHFWDMLINDFSNLILSGNVGLGQSQTFSTHETAIRLMAEESRFSRAILSQHYLDKLARVPSNHRSSAIVQSLSKKNKCFIFLFWPRHKNEGYEKYREERVSVAEAYSLSIKYHYPQIEQVVVIATEPKHAEGRSTDILCCEFDSVLTKVEREHVKGLMHEFSILTKHTMQQKSSLKSLQHIADKGKKIGRNDPCYCGSNKKYKKCCL</sequence>
<dbReference type="PANTHER" id="PTHR33747:SF1">
    <property type="entry name" value="ADENYLATE CYCLASE-ASSOCIATED CAP C-TERMINAL DOMAIN-CONTAINING PROTEIN"/>
    <property type="match status" value="1"/>
</dbReference>
<dbReference type="SUPFAM" id="SSF103642">
    <property type="entry name" value="Sec-C motif"/>
    <property type="match status" value="1"/>
</dbReference>
<gene>
    <name evidence="1" type="ORF">AVL57_01605</name>
</gene>
<keyword evidence="2" id="KW-1185">Reference proteome</keyword>
<reference evidence="1 2" key="1">
    <citation type="submission" date="2015-12" db="EMBL/GenBank/DDBJ databases">
        <title>Intraspecies pangenome expansion in the marine bacterium Alteromonas.</title>
        <authorList>
            <person name="Lopez-Perez M."/>
            <person name="Rodriguez-Valera F."/>
        </authorList>
    </citation>
    <scope>NUCLEOTIDE SEQUENCE [LARGE SCALE GENOMIC DNA]</scope>
    <source>
        <strain evidence="1 2">LMG 21861</strain>
    </source>
</reference>
<organism evidence="1 2">
    <name type="scientific">Alteromonas stellipolaris</name>
    <dbReference type="NCBI Taxonomy" id="233316"/>
    <lineage>
        <taxon>Bacteria</taxon>
        <taxon>Pseudomonadati</taxon>
        <taxon>Pseudomonadota</taxon>
        <taxon>Gammaproteobacteria</taxon>
        <taxon>Alteromonadales</taxon>
        <taxon>Alteromonadaceae</taxon>
        <taxon>Alteromonas/Salinimonas group</taxon>
        <taxon>Alteromonas</taxon>
    </lineage>
</organism>